<feature type="compositionally biased region" description="Basic and acidic residues" evidence="2">
    <location>
        <begin position="524"/>
        <end position="541"/>
    </location>
</feature>
<dbReference type="Gene3D" id="3.30.40.10">
    <property type="entry name" value="Zinc/RING finger domain, C3HC4 (zinc finger)"/>
    <property type="match status" value="1"/>
</dbReference>
<reference evidence="3 4" key="1">
    <citation type="journal article" date="2018" name="Genome Biol. Evol.">
        <title>Multiple Roots of Fruiting Body Formation in Amoebozoa.</title>
        <authorList>
            <person name="Hillmann F."/>
            <person name="Forbes G."/>
            <person name="Novohradska S."/>
            <person name="Ferling I."/>
            <person name="Riege K."/>
            <person name="Groth M."/>
            <person name="Westermann M."/>
            <person name="Marz M."/>
            <person name="Spaller T."/>
            <person name="Winckler T."/>
            <person name="Schaap P."/>
            <person name="Glockner G."/>
        </authorList>
    </citation>
    <scope>NUCLEOTIDE SEQUENCE [LARGE SCALE GENOMIC DNA]</scope>
    <source>
        <strain evidence="3 4">Jena</strain>
    </source>
</reference>
<feature type="coiled-coil region" evidence="1">
    <location>
        <begin position="261"/>
        <end position="295"/>
    </location>
</feature>
<keyword evidence="1" id="KW-0175">Coiled coil</keyword>
<proteinExistence type="predicted"/>
<evidence type="ECO:0000313" key="3">
    <source>
        <dbReference type="EMBL" id="PRP82955.1"/>
    </source>
</evidence>
<evidence type="ECO:0000256" key="2">
    <source>
        <dbReference type="SAM" id="MobiDB-lite"/>
    </source>
</evidence>
<dbReference type="InterPro" id="IPR011011">
    <property type="entry name" value="Znf_FYVE_PHD"/>
</dbReference>
<feature type="coiled-coil region" evidence="1">
    <location>
        <begin position="194"/>
        <end position="232"/>
    </location>
</feature>
<evidence type="ECO:0000313" key="4">
    <source>
        <dbReference type="Proteomes" id="UP000241769"/>
    </source>
</evidence>
<evidence type="ECO:0000256" key="1">
    <source>
        <dbReference type="SAM" id="Coils"/>
    </source>
</evidence>
<feature type="region of interest" description="Disordered" evidence="2">
    <location>
        <begin position="421"/>
        <end position="442"/>
    </location>
</feature>
<accession>A0A2P6NG83</accession>
<dbReference type="SUPFAM" id="SSF57903">
    <property type="entry name" value="FYVE/PHD zinc finger"/>
    <property type="match status" value="1"/>
</dbReference>
<organism evidence="3 4">
    <name type="scientific">Planoprotostelium fungivorum</name>
    <dbReference type="NCBI Taxonomy" id="1890364"/>
    <lineage>
        <taxon>Eukaryota</taxon>
        <taxon>Amoebozoa</taxon>
        <taxon>Evosea</taxon>
        <taxon>Variosea</taxon>
        <taxon>Cavosteliida</taxon>
        <taxon>Cavosteliaceae</taxon>
        <taxon>Planoprotostelium</taxon>
    </lineage>
</organism>
<protein>
    <submittedName>
        <fullName evidence="3">Uncharacterized protein</fullName>
    </submittedName>
</protein>
<sequence length="648" mass="75245">MTTPRPRDVSDLSQLTIIDAKRHALAADVRRLTDQEASGPAKAATGTWINTATEIELDIWLTLSDQAFIDAVNSKARPRGRRHKNGRANVGNINLAREDQGRGRDSWGSYFFYRRSLLPKTEHITMDKDYNEKCKGYEERCMIYARLRSCCREIFEDLQAVRDCDSKHRNYIAELLNQRNLEHEPSDNDMKCGRDSTDTELNELKIQSKQENERLSRENESLKTKLDTNRRVTEESRFKLHEAELRLRDKETEQATSRRIIQRLEDDIRQCSNERNQLRAQIELLSGLLRNHEESEKAAQFQTASKESSEAALVARTKQLELEARITAIQQKEERLHSAFLQLAESHREKMVKIFIQVHLTIGEEVRSNQLLEMASKLKGKEDALTELEERLAQSERELSVERKKREMEVDSLNRRLCRAEEERNQQEEASLSLRNSLNEQRKRAEDHERALRVQENENLIVQGELKLYREDLREFTHRIHQRDQAPPDPSILPSSNGGTLGLILEAENSKLRGQMKRTMGSHTEIEEKGENKREESGESKKRGKREKRKEGGRERVDERTDIEEKIAVLERGIERNDRKLNERCYVCDGPASEGRKLKCRECGTFCHVICTSPGSAEREGGYVCGRCEGRRQPQKKRKLFTPQQDFI</sequence>
<comment type="caution">
    <text evidence="3">The sequence shown here is derived from an EMBL/GenBank/DDBJ whole genome shotgun (WGS) entry which is preliminary data.</text>
</comment>
<name>A0A2P6NG83_9EUKA</name>
<dbReference type="AlphaFoldDB" id="A0A2P6NG83"/>
<dbReference type="InterPro" id="IPR013083">
    <property type="entry name" value="Znf_RING/FYVE/PHD"/>
</dbReference>
<dbReference type="Proteomes" id="UP000241769">
    <property type="component" value="Unassembled WGS sequence"/>
</dbReference>
<keyword evidence="4" id="KW-1185">Reference proteome</keyword>
<gene>
    <name evidence="3" type="ORF">PROFUN_06732</name>
</gene>
<dbReference type="SUPFAM" id="SSF57997">
    <property type="entry name" value="Tropomyosin"/>
    <property type="match status" value="1"/>
</dbReference>
<dbReference type="InParanoid" id="A0A2P6NG83"/>
<feature type="compositionally biased region" description="Basic and acidic residues" evidence="2">
    <location>
        <begin position="549"/>
        <end position="559"/>
    </location>
</feature>
<dbReference type="EMBL" id="MDYQ01000093">
    <property type="protein sequence ID" value="PRP82955.1"/>
    <property type="molecule type" value="Genomic_DNA"/>
</dbReference>
<feature type="region of interest" description="Disordered" evidence="2">
    <location>
        <begin position="480"/>
        <end position="559"/>
    </location>
</feature>